<feature type="chain" id="PRO_5026973650" description="Carboxypeptidase-like regulatory domain-containing protein" evidence="1">
    <location>
        <begin position="22"/>
        <end position="157"/>
    </location>
</feature>
<dbReference type="RefSeq" id="WP_171589629.1">
    <property type="nucleotide sequence ID" value="NZ_CP053538.1"/>
</dbReference>
<reference evidence="2 3" key="1">
    <citation type="submission" date="2020-05" db="EMBL/GenBank/DDBJ databases">
        <title>Complete genome sequence of Hymenobacter sp. TS19 in Coasted Sand Dune.</title>
        <authorList>
            <person name="Lee J.-H."/>
            <person name="Jung J.-H."/>
            <person name="Jeong S."/>
            <person name="Zhao L."/>
            <person name="Kim M.-K."/>
            <person name="Seo H.-S."/>
            <person name="Lim S."/>
        </authorList>
    </citation>
    <scope>NUCLEOTIDE SEQUENCE [LARGE SCALE GENOMIC DNA]</scope>
    <source>
        <strain evidence="2 3">TS19</strain>
    </source>
</reference>
<keyword evidence="3" id="KW-1185">Reference proteome</keyword>
<accession>A0A6M6BE13</accession>
<dbReference type="AlphaFoldDB" id="A0A6M6BE13"/>
<proteinExistence type="predicted"/>
<feature type="signal peptide" evidence="1">
    <location>
        <begin position="1"/>
        <end position="21"/>
    </location>
</feature>
<dbReference type="SUPFAM" id="SSF49464">
    <property type="entry name" value="Carboxypeptidase regulatory domain-like"/>
    <property type="match status" value="1"/>
</dbReference>
<dbReference type="EMBL" id="CP053538">
    <property type="protein sequence ID" value="QJX45483.1"/>
    <property type="molecule type" value="Genomic_DNA"/>
</dbReference>
<dbReference type="InterPro" id="IPR008969">
    <property type="entry name" value="CarboxyPept-like_regulatory"/>
</dbReference>
<dbReference type="KEGG" id="hts:HMJ29_00430"/>
<organism evidence="2 3">
    <name type="scientific">Hymenobacter taeanensis</name>
    <dbReference type="NCBI Taxonomy" id="2735321"/>
    <lineage>
        <taxon>Bacteria</taxon>
        <taxon>Pseudomonadati</taxon>
        <taxon>Bacteroidota</taxon>
        <taxon>Cytophagia</taxon>
        <taxon>Cytophagales</taxon>
        <taxon>Hymenobacteraceae</taxon>
        <taxon>Hymenobacter</taxon>
    </lineage>
</organism>
<protein>
    <recommendedName>
        <fullName evidence="4">Carboxypeptidase-like regulatory domain-containing protein</fullName>
    </recommendedName>
</protein>
<evidence type="ECO:0000256" key="1">
    <source>
        <dbReference type="SAM" id="SignalP"/>
    </source>
</evidence>
<dbReference type="Proteomes" id="UP000501623">
    <property type="component" value="Chromosome"/>
</dbReference>
<sequence length="157" mass="16639">MNSFYPALRIMGLLVASMAVAAATPGPTIRKTATSTRAPKAAIKLMATRRVARLQPMRVVPLKQALRNQTPVTLTGAVTGQNGIPLAGATVWVSGTTKQVAVTNAAGSFSITLPSAEPIGLSCGYGGYKQQAMFLQSPEQQRGVIFTLQATNQRQRR</sequence>
<evidence type="ECO:0008006" key="4">
    <source>
        <dbReference type="Google" id="ProtNLM"/>
    </source>
</evidence>
<gene>
    <name evidence="2" type="ORF">HMJ29_00430</name>
</gene>
<evidence type="ECO:0000313" key="3">
    <source>
        <dbReference type="Proteomes" id="UP000501623"/>
    </source>
</evidence>
<name>A0A6M6BE13_9BACT</name>
<dbReference type="Pfam" id="PF13620">
    <property type="entry name" value="CarboxypepD_reg"/>
    <property type="match status" value="1"/>
</dbReference>
<dbReference type="Gene3D" id="2.60.40.1120">
    <property type="entry name" value="Carboxypeptidase-like, regulatory domain"/>
    <property type="match status" value="1"/>
</dbReference>
<evidence type="ECO:0000313" key="2">
    <source>
        <dbReference type="EMBL" id="QJX45483.1"/>
    </source>
</evidence>
<keyword evidence="1" id="KW-0732">Signal</keyword>